<evidence type="ECO:0000256" key="6">
    <source>
        <dbReference type="ARBA" id="ARBA00073038"/>
    </source>
</evidence>
<dbReference type="GO" id="GO:2001070">
    <property type="term" value="F:starch binding"/>
    <property type="evidence" value="ECO:0007669"/>
    <property type="project" value="InterPro"/>
</dbReference>
<dbReference type="InterPro" id="IPR013784">
    <property type="entry name" value="Carb-bd-like_fold"/>
</dbReference>
<feature type="transmembrane region" description="Helical" evidence="10">
    <location>
        <begin position="16"/>
        <end position="34"/>
    </location>
</feature>
<comment type="subunit">
    <text evidence="5">Interacts with the ATG8 family proteins GABARAP and GABARAPL1. Interacts with several glycogen-associated proteins, such as GYS2 (liver glycogen synthase), GDE (glycogen debranching enzyme), GBE1 (glycogen branching enzyme 1) and EPM2A (Laforin).</text>
</comment>
<dbReference type="GO" id="GO:0005789">
    <property type="term" value="C:endoplasmic reticulum membrane"/>
    <property type="evidence" value="ECO:0007669"/>
    <property type="project" value="UniProtKB-SubCell"/>
</dbReference>
<dbReference type="SMART" id="SM01065">
    <property type="entry name" value="CBM_2"/>
    <property type="match status" value="1"/>
</dbReference>
<evidence type="ECO:0000256" key="1">
    <source>
        <dbReference type="ARBA" id="ARBA00004643"/>
    </source>
</evidence>
<keyword evidence="13" id="KW-1185">Reference proteome</keyword>
<comment type="subcellular location">
    <subcellularLocation>
        <location evidence="2">Cell membrane</location>
        <location evidence="2">Sarcolemma</location>
        <location evidence="2">T-tubule</location>
    </subcellularLocation>
    <subcellularLocation>
        <location evidence="1">Endoplasmic reticulum membrane</location>
        <topology evidence="1">Single-pass type III membrane protein</topology>
    </subcellularLocation>
    <subcellularLocation>
        <location evidence="4">Preautophagosomal structure membrane</location>
        <topology evidence="4">Single-pass type III membrane protein</topology>
    </subcellularLocation>
</comment>
<keyword evidence="10" id="KW-0472">Membrane</keyword>
<evidence type="ECO:0000256" key="3">
    <source>
        <dbReference type="ARBA" id="ARBA00053886"/>
    </source>
</evidence>
<proteinExistence type="predicted"/>
<dbReference type="Proteomes" id="UP000228934">
    <property type="component" value="Unassembled WGS sequence"/>
</dbReference>
<evidence type="ECO:0000259" key="11">
    <source>
        <dbReference type="PROSITE" id="PS51166"/>
    </source>
</evidence>
<dbReference type="Gene3D" id="2.60.40.10">
    <property type="entry name" value="Immunoglobulins"/>
    <property type="match status" value="1"/>
</dbReference>
<comment type="function">
    <text evidence="3">Acts as a cargo receptor for glycogen. Delivers its cargo to an autophagic pathway called glycophagy, resulting in the transport of glycogen to lysosomes.</text>
</comment>
<sequence>MVSGAQGKLTDHRSNMWPVVVLGIITAVLAWVWFGSRGKERSEDTVQERREDTGLGTHLTSLQEEPECEDTQPQKTPDTRSELSAGQASLSHHTATQLDKEPSTTGGDEGYGQGETFLHEHLVQDHKEDGCHLTAPHKEEVHIRQDPPQQSKTEVPQSTGVEEQVHEDVSPSGDTGDVLVGAREELHLSIGGQETRVTAEDLKPAMVTEEKLVQTSKDENDFIVPDDKVVPISAKTGLMHPDHDQDDGGTLVNGSDAQVQKDHGTVCLQGNVTNCNAPTVTISSRQVNRSASENNFDLYDHSKLESSEQSEMVLAFEKKPLLTLEKTACAQVDGQITNNVSTESCQAEVAIHQKAEDVNLISPTVDKCVLLHSSNQEEQSPDFKWSGSSESSCFATPSEAKLHDDPQRTKRVAAVQPIPQNVSLGFKVHYITHSDSQVIAVIGDHEKLGEWERYVPLSSDKDGNWSHSLTLPADANVEWKFVMVENGKIKRWEECYNRHLRTAHEDLATQQWWGYP</sequence>
<feature type="domain" description="CBM20" evidence="11">
    <location>
        <begin position="416"/>
        <end position="515"/>
    </location>
</feature>
<evidence type="ECO:0000256" key="8">
    <source>
        <dbReference type="ARBA" id="ARBA00076001"/>
    </source>
</evidence>
<dbReference type="GO" id="GO:0030315">
    <property type="term" value="C:T-tubule"/>
    <property type="evidence" value="ECO:0007669"/>
    <property type="project" value="UniProtKB-SubCell"/>
</dbReference>
<dbReference type="GO" id="GO:0034045">
    <property type="term" value="C:phagophore assembly site membrane"/>
    <property type="evidence" value="ECO:0007669"/>
    <property type="project" value="UniProtKB-SubCell"/>
</dbReference>
<feature type="compositionally biased region" description="Basic and acidic residues" evidence="9">
    <location>
        <begin position="40"/>
        <end position="53"/>
    </location>
</feature>
<evidence type="ECO:0000256" key="4">
    <source>
        <dbReference type="ARBA" id="ARBA00060405"/>
    </source>
</evidence>
<feature type="region of interest" description="Disordered" evidence="9">
    <location>
        <begin position="40"/>
        <end position="113"/>
    </location>
</feature>
<dbReference type="InterPro" id="IPR002044">
    <property type="entry name" value="CBM20"/>
</dbReference>
<gene>
    <name evidence="12" type="ORF">AB205_0218880</name>
</gene>
<dbReference type="AlphaFoldDB" id="A0A2G9QFF4"/>
<keyword evidence="10" id="KW-1133">Transmembrane helix</keyword>
<dbReference type="Pfam" id="PF00686">
    <property type="entry name" value="CBM_20"/>
    <property type="match status" value="1"/>
</dbReference>
<dbReference type="PROSITE" id="PS51166">
    <property type="entry name" value="CBM20"/>
    <property type="match status" value="1"/>
</dbReference>
<evidence type="ECO:0000256" key="9">
    <source>
        <dbReference type="SAM" id="MobiDB-lite"/>
    </source>
</evidence>
<dbReference type="FunFam" id="2.60.40.10:FF:000552">
    <property type="entry name" value="Related to glucoamylase"/>
    <property type="match status" value="1"/>
</dbReference>
<evidence type="ECO:0000256" key="10">
    <source>
        <dbReference type="SAM" id="Phobius"/>
    </source>
</evidence>
<dbReference type="PANTHER" id="PTHR15048:SF0">
    <property type="entry name" value="STARCH-BINDING DOMAIN-CONTAINING PROTEIN 1"/>
    <property type="match status" value="1"/>
</dbReference>
<dbReference type="SUPFAM" id="SSF49452">
    <property type="entry name" value="Starch-binding domain-like"/>
    <property type="match status" value="1"/>
</dbReference>
<dbReference type="GO" id="GO:0061723">
    <property type="term" value="P:glycophagy"/>
    <property type="evidence" value="ECO:0007669"/>
    <property type="project" value="UniProtKB-ARBA"/>
</dbReference>
<feature type="compositionally biased region" description="Polar residues" evidence="9">
    <location>
        <begin position="71"/>
        <end position="97"/>
    </location>
</feature>
<evidence type="ECO:0000256" key="5">
    <source>
        <dbReference type="ARBA" id="ARBA00062412"/>
    </source>
</evidence>
<name>A0A2G9QFF4_AQUCT</name>
<reference evidence="13" key="1">
    <citation type="journal article" date="2017" name="Nat. Commun.">
        <title>The North American bullfrog draft genome provides insight into hormonal regulation of long noncoding RNA.</title>
        <authorList>
            <person name="Hammond S.A."/>
            <person name="Warren R.L."/>
            <person name="Vandervalk B.P."/>
            <person name="Kucuk E."/>
            <person name="Khan H."/>
            <person name="Gibb E.A."/>
            <person name="Pandoh P."/>
            <person name="Kirk H."/>
            <person name="Zhao Y."/>
            <person name="Jones M."/>
            <person name="Mungall A.J."/>
            <person name="Coope R."/>
            <person name="Pleasance S."/>
            <person name="Moore R.A."/>
            <person name="Holt R.A."/>
            <person name="Round J.M."/>
            <person name="Ohora S."/>
            <person name="Walle B.V."/>
            <person name="Veldhoen N."/>
            <person name="Helbing C.C."/>
            <person name="Birol I."/>
        </authorList>
    </citation>
    <scope>NUCLEOTIDE SEQUENCE [LARGE SCALE GENOMIC DNA]</scope>
</reference>
<keyword evidence="10" id="KW-0812">Transmembrane</keyword>
<dbReference type="EMBL" id="KZ019211">
    <property type="protein sequence ID" value="PIO14354.1"/>
    <property type="molecule type" value="Genomic_DNA"/>
</dbReference>
<evidence type="ECO:0000313" key="13">
    <source>
        <dbReference type="Proteomes" id="UP000228934"/>
    </source>
</evidence>
<feature type="region of interest" description="Disordered" evidence="9">
    <location>
        <begin position="139"/>
        <end position="176"/>
    </location>
</feature>
<evidence type="ECO:0000256" key="7">
    <source>
        <dbReference type="ARBA" id="ARBA00075794"/>
    </source>
</evidence>
<evidence type="ECO:0000313" key="12">
    <source>
        <dbReference type="EMBL" id="PIO14354.1"/>
    </source>
</evidence>
<dbReference type="PANTHER" id="PTHR15048">
    <property type="entry name" value="STARCH-BINDING DOMAIN-CONTAINING PROTEIN 1"/>
    <property type="match status" value="1"/>
</dbReference>
<evidence type="ECO:0000256" key="2">
    <source>
        <dbReference type="ARBA" id="ARBA00024012"/>
    </source>
</evidence>
<dbReference type="OrthoDB" id="6123450at2759"/>
<protein>
    <recommendedName>
        <fullName evidence="6">Starch-binding domain-containing protein 1</fullName>
    </recommendedName>
    <alternativeName>
        <fullName evidence="7">Genethonin-1</fullName>
    </alternativeName>
    <alternativeName>
        <fullName evidence="8">Glycophagy cargo receptor stbd1</fullName>
    </alternativeName>
</protein>
<dbReference type="InterPro" id="IPR013783">
    <property type="entry name" value="Ig-like_fold"/>
</dbReference>
<accession>A0A2G9QFF4</accession>
<organism evidence="12 13">
    <name type="scientific">Aquarana catesbeiana</name>
    <name type="common">American bullfrog</name>
    <name type="synonym">Rana catesbeiana</name>
    <dbReference type="NCBI Taxonomy" id="8400"/>
    <lineage>
        <taxon>Eukaryota</taxon>
        <taxon>Metazoa</taxon>
        <taxon>Chordata</taxon>
        <taxon>Craniata</taxon>
        <taxon>Vertebrata</taxon>
        <taxon>Euteleostomi</taxon>
        <taxon>Amphibia</taxon>
        <taxon>Batrachia</taxon>
        <taxon>Anura</taxon>
        <taxon>Neobatrachia</taxon>
        <taxon>Ranoidea</taxon>
        <taxon>Ranidae</taxon>
        <taxon>Aquarana</taxon>
    </lineage>
</organism>
<feature type="compositionally biased region" description="Polar residues" evidence="9">
    <location>
        <begin position="147"/>
        <end position="161"/>
    </location>
</feature>